<dbReference type="GO" id="GO:0016052">
    <property type="term" value="P:carbohydrate catabolic process"/>
    <property type="evidence" value="ECO:0007669"/>
    <property type="project" value="TreeGrafter"/>
</dbReference>
<dbReference type="PANTHER" id="PTHR10889:SF3">
    <property type="entry name" value="DEOXYRIBOSE-PHOSPHATE ALDOLASE"/>
    <property type="match status" value="1"/>
</dbReference>
<dbReference type="EMBL" id="JALIDZ010000007">
    <property type="protein sequence ID" value="MCT8973395.1"/>
    <property type="molecule type" value="Genomic_DNA"/>
</dbReference>
<keyword evidence="5" id="KW-0704">Schiff base</keyword>
<dbReference type="NCBIfam" id="TIGR00126">
    <property type="entry name" value="deoC"/>
    <property type="match status" value="1"/>
</dbReference>
<dbReference type="GO" id="GO:0004139">
    <property type="term" value="F:deoxyribose-phosphate aldolase activity"/>
    <property type="evidence" value="ECO:0007669"/>
    <property type="project" value="UniProtKB-UniRule"/>
</dbReference>
<evidence type="ECO:0000313" key="9">
    <source>
        <dbReference type="Proteomes" id="UP001320898"/>
    </source>
</evidence>
<comment type="caution">
    <text evidence="8">The sequence shown here is derived from an EMBL/GenBank/DDBJ whole genome shotgun (WGS) entry which is preliminary data.</text>
</comment>
<dbReference type="SUPFAM" id="SSF51569">
    <property type="entry name" value="Aldolase"/>
    <property type="match status" value="1"/>
</dbReference>
<dbReference type="InterPro" id="IPR013785">
    <property type="entry name" value="Aldolase_TIM"/>
</dbReference>
<name>A0AAW5QZG5_9HYPH</name>
<evidence type="ECO:0000256" key="5">
    <source>
        <dbReference type="ARBA" id="ARBA00023270"/>
    </source>
</evidence>
<comment type="catalytic activity">
    <reaction evidence="6">
        <text>2-deoxy-D-ribose 5-phosphate = D-glyceraldehyde 3-phosphate + acetaldehyde</text>
        <dbReference type="Rhea" id="RHEA:12821"/>
        <dbReference type="ChEBI" id="CHEBI:15343"/>
        <dbReference type="ChEBI" id="CHEBI:59776"/>
        <dbReference type="ChEBI" id="CHEBI:62877"/>
        <dbReference type="EC" id="4.1.2.4"/>
    </reaction>
</comment>
<evidence type="ECO:0000256" key="1">
    <source>
        <dbReference type="ARBA" id="ARBA00004816"/>
    </source>
</evidence>
<evidence type="ECO:0000256" key="6">
    <source>
        <dbReference type="ARBA" id="ARBA00048791"/>
    </source>
</evidence>
<evidence type="ECO:0000256" key="2">
    <source>
        <dbReference type="ARBA" id="ARBA00009473"/>
    </source>
</evidence>
<dbReference type="PIRSF" id="PIRSF001357">
    <property type="entry name" value="DeoC"/>
    <property type="match status" value="1"/>
</dbReference>
<keyword evidence="4 8" id="KW-0456">Lyase</keyword>
<dbReference type="EC" id="4.1.2.4" evidence="3 7"/>
<evidence type="ECO:0000256" key="7">
    <source>
        <dbReference type="NCBIfam" id="TIGR00126"/>
    </source>
</evidence>
<accession>A0AAW5QZG5</accession>
<dbReference type="Pfam" id="PF01791">
    <property type="entry name" value="DeoC"/>
    <property type="match status" value="1"/>
</dbReference>
<dbReference type="SMART" id="SM01133">
    <property type="entry name" value="DeoC"/>
    <property type="match status" value="1"/>
</dbReference>
<evidence type="ECO:0000313" key="8">
    <source>
        <dbReference type="EMBL" id="MCT8973395.1"/>
    </source>
</evidence>
<dbReference type="CDD" id="cd00959">
    <property type="entry name" value="DeoC"/>
    <property type="match status" value="1"/>
</dbReference>
<dbReference type="GO" id="GO:0005737">
    <property type="term" value="C:cytoplasm"/>
    <property type="evidence" value="ECO:0007669"/>
    <property type="project" value="InterPro"/>
</dbReference>
<dbReference type="Gene3D" id="3.20.20.70">
    <property type="entry name" value="Aldolase class I"/>
    <property type="match status" value="1"/>
</dbReference>
<dbReference type="Proteomes" id="UP001320898">
    <property type="component" value="Unassembled WGS sequence"/>
</dbReference>
<dbReference type="GO" id="GO:0009264">
    <property type="term" value="P:deoxyribonucleotide catabolic process"/>
    <property type="evidence" value="ECO:0007669"/>
    <property type="project" value="UniProtKB-UniRule"/>
</dbReference>
<reference evidence="8 9" key="1">
    <citation type="submission" date="2022-04" db="EMBL/GenBank/DDBJ databases">
        <authorList>
            <person name="Ye Y.-Q."/>
            <person name="Du Z.-J."/>
        </authorList>
    </citation>
    <scope>NUCLEOTIDE SEQUENCE [LARGE SCALE GENOMIC DNA]</scope>
    <source>
        <strain evidence="8 9">A6E488</strain>
    </source>
</reference>
<comment type="pathway">
    <text evidence="1">Carbohydrate degradation; 2-deoxy-D-ribose 1-phosphate degradation; D-glyceraldehyde 3-phosphate and acetaldehyde from 2-deoxy-alpha-D-ribose 1-phosphate: step 2/2.</text>
</comment>
<evidence type="ECO:0000256" key="3">
    <source>
        <dbReference type="ARBA" id="ARBA00012515"/>
    </source>
</evidence>
<sequence>MNIVDCRAVAMRALACLDLTNLDATCTPADVAALCARATTAHGPVAAICIWPRFVAQARPLLTGTPVRIATVVNFPDGESAIDAILDETDRAMVDGADEIDMVIAYRRIATDPAEAEAQVARVRAATQGATRGATLKVILETGELEDPALIRSASGIAIRAGADFIKTSTGKVTVNATPEAARIMLSVIAETGGKVGFKAAGGIRTLDDAATYLGLADEILGADWARPETFRFGASGLLDALLAELDGRTAARETGTGY</sequence>
<dbReference type="PANTHER" id="PTHR10889">
    <property type="entry name" value="DEOXYRIBOSE-PHOSPHATE ALDOLASE"/>
    <property type="match status" value="1"/>
</dbReference>
<dbReference type="RefSeq" id="WP_261616966.1">
    <property type="nucleotide sequence ID" value="NZ_JALIDZ010000007.1"/>
</dbReference>
<comment type="similarity">
    <text evidence="2">Belongs to the DeoC/FbaB aldolase family. DeoC type 2 subfamily.</text>
</comment>
<evidence type="ECO:0000256" key="4">
    <source>
        <dbReference type="ARBA" id="ARBA00023239"/>
    </source>
</evidence>
<dbReference type="InterPro" id="IPR002915">
    <property type="entry name" value="DeoC/FbaB/LacD_aldolase"/>
</dbReference>
<organism evidence="8 9">
    <name type="scientific">Microbaculum marinisediminis</name>
    <dbReference type="NCBI Taxonomy" id="2931392"/>
    <lineage>
        <taxon>Bacteria</taxon>
        <taxon>Pseudomonadati</taxon>
        <taxon>Pseudomonadota</taxon>
        <taxon>Alphaproteobacteria</taxon>
        <taxon>Hyphomicrobiales</taxon>
        <taxon>Tepidamorphaceae</taxon>
        <taxon>Microbaculum</taxon>
    </lineage>
</organism>
<proteinExistence type="inferred from homology"/>
<dbReference type="InterPro" id="IPR011343">
    <property type="entry name" value="DeoC"/>
</dbReference>
<dbReference type="AlphaFoldDB" id="A0AAW5QZG5"/>
<keyword evidence="9" id="KW-1185">Reference proteome</keyword>
<protein>
    <recommendedName>
        <fullName evidence="3 7">Deoxyribose-phosphate aldolase</fullName>
        <ecNumber evidence="3 7">4.1.2.4</ecNumber>
    </recommendedName>
</protein>
<gene>
    <name evidence="8" type="primary">deoC</name>
    <name evidence="8" type="ORF">MUB46_16155</name>
</gene>